<gene>
    <name evidence="9" type="ORF">DRJ04_09210</name>
</gene>
<evidence type="ECO:0000256" key="2">
    <source>
        <dbReference type="ARBA" id="ARBA00022448"/>
    </source>
</evidence>
<dbReference type="Pfam" id="PF00528">
    <property type="entry name" value="BPD_transp_1"/>
    <property type="match status" value="1"/>
</dbReference>
<dbReference type="PROSITE" id="PS50928">
    <property type="entry name" value="ABC_TM1"/>
    <property type="match status" value="1"/>
</dbReference>
<dbReference type="Gene3D" id="1.10.3720.10">
    <property type="entry name" value="MetI-like"/>
    <property type="match status" value="1"/>
</dbReference>
<dbReference type="PANTHER" id="PTHR32243">
    <property type="entry name" value="MALTOSE TRANSPORT SYSTEM PERMEASE-RELATED"/>
    <property type="match status" value="1"/>
</dbReference>
<reference evidence="9 10" key="1">
    <citation type="submission" date="2018-06" db="EMBL/GenBank/DDBJ databases">
        <title>Extensive metabolic versatility and redundancy in microbially diverse, dynamic hydrothermal sediments.</title>
        <authorList>
            <person name="Dombrowski N."/>
            <person name="Teske A."/>
            <person name="Baker B.J."/>
        </authorList>
    </citation>
    <scope>NUCLEOTIDE SEQUENCE [LARGE SCALE GENOMIC DNA]</scope>
    <source>
        <strain evidence="9">B3_G15</strain>
    </source>
</reference>
<keyword evidence="6 7" id="KW-0472">Membrane</keyword>
<comment type="subcellular location">
    <subcellularLocation>
        <location evidence="1 7">Cell membrane</location>
        <topology evidence="1 7">Multi-pass membrane protein</topology>
    </subcellularLocation>
</comment>
<accession>A0A662D5J8</accession>
<dbReference type="PANTHER" id="PTHR32243:SF18">
    <property type="entry name" value="INNER MEMBRANE ABC TRANSPORTER PERMEASE PROTEIN YCJP"/>
    <property type="match status" value="1"/>
</dbReference>
<evidence type="ECO:0000256" key="6">
    <source>
        <dbReference type="ARBA" id="ARBA00023136"/>
    </source>
</evidence>
<comment type="caution">
    <text evidence="9">The sequence shown here is derived from an EMBL/GenBank/DDBJ whole genome shotgun (WGS) entry which is preliminary data.</text>
</comment>
<evidence type="ECO:0000259" key="8">
    <source>
        <dbReference type="PROSITE" id="PS50928"/>
    </source>
</evidence>
<evidence type="ECO:0000256" key="5">
    <source>
        <dbReference type="ARBA" id="ARBA00022989"/>
    </source>
</evidence>
<dbReference type="InterPro" id="IPR050901">
    <property type="entry name" value="BP-dep_ABC_trans_perm"/>
</dbReference>
<feature type="transmembrane region" description="Helical" evidence="7">
    <location>
        <begin position="87"/>
        <end position="106"/>
    </location>
</feature>
<dbReference type="EMBL" id="QMQA01000321">
    <property type="protein sequence ID" value="RLE10459.1"/>
    <property type="molecule type" value="Genomic_DNA"/>
</dbReference>
<feature type="domain" description="ABC transmembrane type-1" evidence="8">
    <location>
        <begin position="83"/>
        <end position="272"/>
    </location>
</feature>
<evidence type="ECO:0000256" key="3">
    <source>
        <dbReference type="ARBA" id="ARBA00022475"/>
    </source>
</evidence>
<feature type="transmembrane region" description="Helical" evidence="7">
    <location>
        <begin position="194"/>
        <end position="219"/>
    </location>
</feature>
<evidence type="ECO:0000256" key="4">
    <source>
        <dbReference type="ARBA" id="ARBA00022692"/>
    </source>
</evidence>
<dbReference type="CDD" id="cd06261">
    <property type="entry name" value="TM_PBP2"/>
    <property type="match status" value="1"/>
</dbReference>
<evidence type="ECO:0000256" key="7">
    <source>
        <dbReference type="RuleBase" id="RU363032"/>
    </source>
</evidence>
<dbReference type="GO" id="GO:0005886">
    <property type="term" value="C:plasma membrane"/>
    <property type="evidence" value="ECO:0007669"/>
    <property type="project" value="UniProtKB-SubCell"/>
</dbReference>
<keyword evidence="3" id="KW-1003">Cell membrane</keyword>
<sequence length="287" mass="32131">QYFLKIHARGRKEKMREKTHIVILIVLVVAFALVIFLSPIFWMVLTSFKEKGEYFTYPPVFISRTFDLNHFARGLEIGGRKGITDSFIIASLATLLSMTVGALAAYSLARFRIGGKNLAFWILSIRMMPPIASVLPLFLFYRFLHLLDTYTALIITYSIINIPFAVWMLKGFFEDLPAELEEAAMVDGCGRFGAFYRIALPLIAPGLVATALFCFIFSWNEFFFALILSRSRITPVTVVISGMIGGHEILWAEISAVATMASLPVILIAIILQRYLVRGLTLGAVKG</sequence>
<dbReference type="GO" id="GO:0055085">
    <property type="term" value="P:transmembrane transport"/>
    <property type="evidence" value="ECO:0007669"/>
    <property type="project" value="InterPro"/>
</dbReference>
<evidence type="ECO:0000256" key="1">
    <source>
        <dbReference type="ARBA" id="ARBA00004651"/>
    </source>
</evidence>
<dbReference type="SUPFAM" id="SSF161098">
    <property type="entry name" value="MetI-like"/>
    <property type="match status" value="1"/>
</dbReference>
<keyword evidence="4 7" id="KW-0812">Transmembrane</keyword>
<dbReference type="InterPro" id="IPR035906">
    <property type="entry name" value="MetI-like_sf"/>
</dbReference>
<feature type="non-terminal residue" evidence="9">
    <location>
        <position position="1"/>
    </location>
</feature>
<feature type="transmembrane region" description="Helical" evidence="7">
    <location>
        <begin position="249"/>
        <end position="272"/>
    </location>
</feature>
<comment type="similarity">
    <text evidence="7">Belongs to the binding-protein-dependent transport system permease family.</text>
</comment>
<feature type="transmembrane region" description="Helical" evidence="7">
    <location>
        <begin position="118"/>
        <end position="144"/>
    </location>
</feature>
<keyword evidence="2 7" id="KW-0813">Transport</keyword>
<protein>
    <submittedName>
        <fullName evidence="9">Carbohydrate ABC transporter permease</fullName>
    </submittedName>
</protein>
<evidence type="ECO:0000313" key="9">
    <source>
        <dbReference type="EMBL" id="RLE10459.1"/>
    </source>
</evidence>
<feature type="transmembrane region" description="Helical" evidence="7">
    <location>
        <begin position="21"/>
        <end position="45"/>
    </location>
</feature>
<dbReference type="AlphaFoldDB" id="A0A662D5J8"/>
<feature type="transmembrane region" description="Helical" evidence="7">
    <location>
        <begin position="150"/>
        <end position="173"/>
    </location>
</feature>
<dbReference type="InterPro" id="IPR000515">
    <property type="entry name" value="MetI-like"/>
</dbReference>
<keyword evidence="5 7" id="KW-1133">Transmembrane helix</keyword>
<proteinExistence type="inferred from homology"/>
<dbReference type="Proteomes" id="UP000280417">
    <property type="component" value="Unassembled WGS sequence"/>
</dbReference>
<evidence type="ECO:0000313" key="10">
    <source>
        <dbReference type="Proteomes" id="UP000280417"/>
    </source>
</evidence>
<organism evidence="9 10">
    <name type="scientific">Aerophobetes bacterium</name>
    <dbReference type="NCBI Taxonomy" id="2030807"/>
    <lineage>
        <taxon>Bacteria</taxon>
        <taxon>Candidatus Aerophobota</taxon>
    </lineage>
</organism>
<name>A0A662D5J8_UNCAE</name>